<evidence type="ECO:0000313" key="6">
    <source>
        <dbReference type="EMBL" id="MXG90063.1"/>
    </source>
</evidence>
<dbReference type="RefSeq" id="WP_160878007.1">
    <property type="nucleotide sequence ID" value="NZ_WUEK01000006.1"/>
</dbReference>
<evidence type="ECO:0000259" key="5">
    <source>
        <dbReference type="PROSITE" id="PS50977"/>
    </source>
</evidence>
<dbReference type="GO" id="GO:0003700">
    <property type="term" value="F:DNA-binding transcription factor activity"/>
    <property type="evidence" value="ECO:0007669"/>
    <property type="project" value="TreeGrafter"/>
</dbReference>
<dbReference type="GO" id="GO:0000976">
    <property type="term" value="F:transcription cis-regulatory region binding"/>
    <property type="evidence" value="ECO:0007669"/>
    <property type="project" value="TreeGrafter"/>
</dbReference>
<dbReference type="FunFam" id="1.10.10.60:FF:000141">
    <property type="entry name" value="TetR family transcriptional regulator"/>
    <property type="match status" value="1"/>
</dbReference>
<dbReference type="SUPFAM" id="SSF46689">
    <property type="entry name" value="Homeodomain-like"/>
    <property type="match status" value="1"/>
</dbReference>
<reference evidence="6 7" key="1">
    <citation type="submission" date="2019-12" db="EMBL/GenBank/DDBJ databases">
        <authorList>
            <person name="Kun Z."/>
        </authorList>
    </citation>
    <scope>NUCLEOTIDE SEQUENCE [LARGE SCALE GENOMIC DNA]</scope>
    <source>
        <strain evidence="6 7">YIM 123512</strain>
    </source>
</reference>
<evidence type="ECO:0000256" key="4">
    <source>
        <dbReference type="PROSITE-ProRule" id="PRU00335"/>
    </source>
</evidence>
<dbReference type="AlphaFoldDB" id="A0A6L7ERX5"/>
<name>A0A6L7ERX5_9ACTN</name>
<dbReference type="PROSITE" id="PS50977">
    <property type="entry name" value="HTH_TETR_2"/>
    <property type="match status" value="1"/>
</dbReference>
<keyword evidence="3" id="KW-0804">Transcription</keyword>
<dbReference type="PANTHER" id="PTHR30055">
    <property type="entry name" value="HTH-TYPE TRANSCRIPTIONAL REGULATOR RUTR"/>
    <property type="match status" value="1"/>
</dbReference>
<dbReference type="Pfam" id="PF00440">
    <property type="entry name" value="TetR_N"/>
    <property type="match status" value="1"/>
</dbReference>
<evidence type="ECO:0000313" key="7">
    <source>
        <dbReference type="Proteomes" id="UP000473325"/>
    </source>
</evidence>
<keyword evidence="7" id="KW-1185">Reference proteome</keyword>
<accession>A0A6L7ERX5</accession>
<feature type="DNA-binding region" description="H-T-H motif" evidence="4">
    <location>
        <begin position="32"/>
        <end position="51"/>
    </location>
</feature>
<keyword evidence="1" id="KW-0805">Transcription regulation</keyword>
<dbReference type="Proteomes" id="UP000473325">
    <property type="component" value="Unassembled WGS sequence"/>
</dbReference>
<dbReference type="PANTHER" id="PTHR30055:SF234">
    <property type="entry name" value="HTH-TYPE TRANSCRIPTIONAL REGULATOR BETI"/>
    <property type="match status" value="1"/>
</dbReference>
<dbReference type="EMBL" id="WUEK01000006">
    <property type="protein sequence ID" value="MXG90063.1"/>
    <property type="molecule type" value="Genomic_DNA"/>
</dbReference>
<dbReference type="GO" id="GO:0045892">
    <property type="term" value="P:negative regulation of DNA-templated transcription"/>
    <property type="evidence" value="ECO:0007669"/>
    <property type="project" value="UniProtKB-ARBA"/>
</dbReference>
<evidence type="ECO:0000256" key="2">
    <source>
        <dbReference type="ARBA" id="ARBA00023125"/>
    </source>
</evidence>
<keyword evidence="2 4" id="KW-0238">DNA-binding</keyword>
<dbReference type="PRINTS" id="PR00455">
    <property type="entry name" value="HTHTETR"/>
</dbReference>
<feature type="domain" description="HTH tetR-type" evidence="5">
    <location>
        <begin position="9"/>
        <end position="69"/>
    </location>
</feature>
<evidence type="ECO:0000256" key="3">
    <source>
        <dbReference type="ARBA" id="ARBA00023163"/>
    </source>
</evidence>
<proteinExistence type="predicted"/>
<organism evidence="6 7">
    <name type="scientific">Nocardioides flavescens</name>
    <dbReference type="NCBI Taxonomy" id="2691959"/>
    <lineage>
        <taxon>Bacteria</taxon>
        <taxon>Bacillati</taxon>
        <taxon>Actinomycetota</taxon>
        <taxon>Actinomycetes</taxon>
        <taxon>Propionibacteriales</taxon>
        <taxon>Nocardioidaceae</taxon>
        <taxon>Nocardioides</taxon>
    </lineage>
</organism>
<dbReference type="InterPro" id="IPR001647">
    <property type="entry name" value="HTH_TetR"/>
</dbReference>
<dbReference type="InterPro" id="IPR050109">
    <property type="entry name" value="HTH-type_TetR-like_transc_reg"/>
</dbReference>
<comment type="caution">
    <text evidence="6">The sequence shown here is derived from an EMBL/GenBank/DDBJ whole genome shotgun (WGS) entry which is preliminary data.</text>
</comment>
<dbReference type="InterPro" id="IPR009057">
    <property type="entry name" value="Homeodomain-like_sf"/>
</dbReference>
<sequence length="201" mass="21723">MGLREVNAARTRELILDAALELFVDRGYDATTMEHVAEHAGIGTSTLYRYFPSKDQLVIEPLALQGHLSAALLARPEEEPLDVALGHAVISLIEAPRADQQRLAKIDAAVASSDALQVRLNEMFVHVRRELAEAIGARLGRPGTDPYCIATAGLTTLVLELAADPENDATIVLDAEAVVTRARALFRSLADEPPTSPRLPE</sequence>
<dbReference type="Gene3D" id="1.10.357.10">
    <property type="entry name" value="Tetracycline Repressor, domain 2"/>
    <property type="match status" value="1"/>
</dbReference>
<protein>
    <submittedName>
        <fullName evidence="6">TetR family transcriptional regulator</fullName>
    </submittedName>
</protein>
<gene>
    <name evidence="6" type="ORF">GRQ65_10910</name>
</gene>
<evidence type="ECO:0000256" key="1">
    <source>
        <dbReference type="ARBA" id="ARBA00023015"/>
    </source>
</evidence>